<accession>A0A1J6I294</accession>
<proteinExistence type="predicted"/>
<dbReference type="Proteomes" id="UP000187609">
    <property type="component" value="Unassembled WGS sequence"/>
</dbReference>
<dbReference type="OMA" id="YIWVHEG"/>
<sequence length="165" mass="18052">MIKGGRATVLTFAEKSKNILDSNWQGYLNTVKADAKGSKGEIYTSKVRYLVKRGKPYVWVAENDMHNVNTMIDERGSFAVTSPMPGPLANLLKSIKKLPARVALMGEVLPLKDEKKAPGDKLYPASQQQIQPYQHDKDPKVASSFSRILLLSGIRPGASPVAVAT</sequence>
<dbReference type="PANTHER" id="PTHR37375">
    <property type="entry name" value="EXPRESSED PROTEIN"/>
    <property type="match status" value="1"/>
</dbReference>
<dbReference type="InterPro" id="IPR012349">
    <property type="entry name" value="Split_barrel_FMN-bd"/>
</dbReference>
<evidence type="ECO:0000313" key="1">
    <source>
        <dbReference type="EMBL" id="OIS98643.1"/>
    </source>
</evidence>
<dbReference type="PANTHER" id="PTHR37375:SF1">
    <property type="entry name" value="DUF2470 DOMAIN-CONTAINING PROTEIN"/>
    <property type="match status" value="1"/>
</dbReference>
<reference evidence="1" key="1">
    <citation type="submission" date="2016-11" db="EMBL/GenBank/DDBJ databases">
        <title>The genome of Nicotiana attenuata.</title>
        <authorList>
            <person name="Xu S."/>
            <person name="Brockmoeller T."/>
            <person name="Gaquerel E."/>
            <person name="Navarro A."/>
            <person name="Kuhl H."/>
            <person name="Gase K."/>
            <person name="Ling Z."/>
            <person name="Zhou W."/>
            <person name="Kreitzer C."/>
            <person name="Stanke M."/>
            <person name="Tang H."/>
            <person name="Lyons E."/>
            <person name="Pandey P."/>
            <person name="Pandey S.P."/>
            <person name="Timmermann B."/>
            <person name="Baldwin I.T."/>
        </authorList>
    </citation>
    <scope>NUCLEOTIDE SEQUENCE [LARGE SCALE GENOMIC DNA]</scope>
    <source>
        <strain evidence="1">UT</strain>
    </source>
</reference>
<keyword evidence="2" id="KW-1185">Reference proteome</keyword>
<dbReference type="Gene3D" id="2.30.110.10">
    <property type="entry name" value="Electron Transport, Fmn-binding Protein, Chain A"/>
    <property type="match status" value="1"/>
</dbReference>
<organism evidence="1 2">
    <name type="scientific">Nicotiana attenuata</name>
    <name type="common">Coyote tobacco</name>
    <dbReference type="NCBI Taxonomy" id="49451"/>
    <lineage>
        <taxon>Eukaryota</taxon>
        <taxon>Viridiplantae</taxon>
        <taxon>Streptophyta</taxon>
        <taxon>Embryophyta</taxon>
        <taxon>Tracheophyta</taxon>
        <taxon>Spermatophyta</taxon>
        <taxon>Magnoliopsida</taxon>
        <taxon>eudicotyledons</taxon>
        <taxon>Gunneridae</taxon>
        <taxon>Pentapetalae</taxon>
        <taxon>asterids</taxon>
        <taxon>lamiids</taxon>
        <taxon>Solanales</taxon>
        <taxon>Solanaceae</taxon>
        <taxon>Nicotianoideae</taxon>
        <taxon>Nicotianeae</taxon>
        <taxon>Nicotiana</taxon>
    </lineage>
</organism>
<dbReference type="AlphaFoldDB" id="A0A1J6I294"/>
<evidence type="ECO:0000313" key="2">
    <source>
        <dbReference type="Proteomes" id="UP000187609"/>
    </source>
</evidence>
<gene>
    <name evidence="1" type="ORF">A4A49_17571</name>
</gene>
<protein>
    <submittedName>
        <fullName evidence="1">Uncharacterized protein</fullName>
    </submittedName>
</protein>
<dbReference type="STRING" id="49451.A0A1J6I294"/>
<dbReference type="EMBL" id="MJEQ01037191">
    <property type="protein sequence ID" value="OIS98643.1"/>
    <property type="molecule type" value="Genomic_DNA"/>
</dbReference>
<dbReference type="Gramene" id="OIS98643">
    <property type="protein sequence ID" value="OIS98643"/>
    <property type="gene ID" value="A4A49_17571"/>
</dbReference>
<name>A0A1J6I294_NICAT</name>
<comment type="caution">
    <text evidence="1">The sequence shown here is derived from an EMBL/GenBank/DDBJ whole genome shotgun (WGS) entry which is preliminary data.</text>
</comment>